<dbReference type="PROSITE" id="PS51382">
    <property type="entry name" value="SPX"/>
    <property type="match status" value="1"/>
</dbReference>
<evidence type="ECO:0000256" key="8">
    <source>
        <dbReference type="ARBA" id="ARBA00023136"/>
    </source>
</evidence>
<dbReference type="PhylomeDB" id="A0A022R6Z7"/>
<keyword evidence="7 11" id="KW-1133">Transmembrane helix</keyword>
<dbReference type="InterPro" id="IPR004342">
    <property type="entry name" value="EXS_C"/>
</dbReference>
<keyword evidence="10" id="KW-0175">Coiled coil</keyword>
<evidence type="ECO:0008006" key="16">
    <source>
        <dbReference type="Google" id="ProtNLM"/>
    </source>
</evidence>
<dbReference type="InterPro" id="IPR004331">
    <property type="entry name" value="SPX_dom"/>
</dbReference>
<dbReference type="eggNOG" id="KOG1162">
    <property type="taxonomic scope" value="Eukaryota"/>
</dbReference>
<dbReference type="PANTHER" id="PTHR10783:SF124">
    <property type="entry name" value="PHOSPHATE TRANSPORTER PHO1 HOMOLOG 9"/>
    <property type="match status" value="1"/>
</dbReference>
<name>A0A022R6Z7_ERYGU</name>
<dbReference type="PANTHER" id="PTHR10783">
    <property type="entry name" value="XENOTROPIC AND POLYTROPIC RETROVIRUS RECEPTOR 1-RELATED"/>
    <property type="match status" value="1"/>
</dbReference>
<keyword evidence="5" id="KW-0592">Phosphate transport</keyword>
<evidence type="ECO:0000256" key="7">
    <source>
        <dbReference type="ARBA" id="ARBA00022989"/>
    </source>
</evidence>
<keyword evidence="4" id="KW-1003">Cell membrane</keyword>
<evidence type="ECO:0000256" key="9">
    <source>
        <dbReference type="ARBA" id="ARBA00043939"/>
    </source>
</evidence>
<protein>
    <recommendedName>
        <fullName evidence="16">EXS domain-containing protein</fullName>
    </recommendedName>
</protein>
<evidence type="ECO:0000256" key="1">
    <source>
        <dbReference type="ARBA" id="ARBA00004651"/>
    </source>
</evidence>
<dbReference type="CDD" id="cd14476">
    <property type="entry name" value="SPX_PHO1_like"/>
    <property type="match status" value="1"/>
</dbReference>
<keyword evidence="15" id="KW-1185">Reference proteome</keyword>
<comment type="function">
    <text evidence="9">May transport inorganic phosphate (Pi).</text>
</comment>
<evidence type="ECO:0000256" key="3">
    <source>
        <dbReference type="ARBA" id="ARBA00022448"/>
    </source>
</evidence>
<keyword evidence="6 11" id="KW-0812">Transmembrane</keyword>
<gene>
    <name evidence="14" type="ORF">MIMGU_mgv1a001525mg</name>
</gene>
<keyword evidence="8 11" id="KW-0472">Membrane</keyword>
<evidence type="ECO:0000313" key="15">
    <source>
        <dbReference type="Proteomes" id="UP000030748"/>
    </source>
</evidence>
<dbReference type="EMBL" id="KI630674">
    <property type="protein sequence ID" value="EYU34640.1"/>
    <property type="molecule type" value="Genomic_DNA"/>
</dbReference>
<evidence type="ECO:0000256" key="10">
    <source>
        <dbReference type="SAM" id="Coils"/>
    </source>
</evidence>
<dbReference type="KEGG" id="egt:105960946"/>
<feature type="domain" description="SPX" evidence="13">
    <location>
        <begin position="1"/>
        <end position="351"/>
    </location>
</feature>
<evidence type="ECO:0000313" key="14">
    <source>
        <dbReference type="EMBL" id="EYU34640.1"/>
    </source>
</evidence>
<feature type="transmembrane region" description="Helical" evidence="11">
    <location>
        <begin position="721"/>
        <end position="741"/>
    </location>
</feature>
<dbReference type="AlphaFoldDB" id="A0A022R6Z7"/>
<feature type="coiled-coil region" evidence="10">
    <location>
        <begin position="128"/>
        <end position="155"/>
    </location>
</feature>
<feature type="transmembrane region" description="Helical" evidence="11">
    <location>
        <begin position="485"/>
        <end position="506"/>
    </location>
</feature>
<dbReference type="GO" id="GO:0016036">
    <property type="term" value="P:cellular response to phosphate starvation"/>
    <property type="evidence" value="ECO:0000318"/>
    <property type="project" value="GO_Central"/>
</dbReference>
<dbReference type="InterPro" id="IPR034092">
    <property type="entry name" value="PHO1_SPX"/>
</dbReference>
<proteinExistence type="inferred from homology"/>
<dbReference type="GO" id="GO:0005315">
    <property type="term" value="F:phosphate transmembrane transporter activity"/>
    <property type="evidence" value="ECO:0000318"/>
    <property type="project" value="GO_Central"/>
</dbReference>
<organism evidence="14 15">
    <name type="scientific">Erythranthe guttata</name>
    <name type="common">Yellow monkey flower</name>
    <name type="synonym">Mimulus guttatus</name>
    <dbReference type="NCBI Taxonomy" id="4155"/>
    <lineage>
        <taxon>Eukaryota</taxon>
        <taxon>Viridiplantae</taxon>
        <taxon>Streptophyta</taxon>
        <taxon>Embryophyta</taxon>
        <taxon>Tracheophyta</taxon>
        <taxon>Spermatophyta</taxon>
        <taxon>Magnoliopsida</taxon>
        <taxon>eudicotyledons</taxon>
        <taxon>Gunneridae</taxon>
        <taxon>Pentapetalae</taxon>
        <taxon>asterids</taxon>
        <taxon>lamiids</taxon>
        <taxon>Lamiales</taxon>
        <taxon>Phrymaceae</taxon>
        <taxon>Erythranthe</taxon>
    </lineage>
</organism>
<feature type="transmembrane region" description="Helical" evidence="11">
    <location>
        <begin position="442"/>
        <end position="465"/>
    </location>
</feature>
<accession>A0A022R6Z7</accession>
<dbReference type="OMA" id="YFFIGCV"/>
<evidence type="ECO:0000256" key="4">
    <source>
        <dbReference type="ARBA" id="ARBA00022475"/>
    </source>
</evidence>
<dbReference type="Proteomes" id="UP000030748">
    <property type="component" value="Unassembled WGS sequence"/>
</dbReference>
<evidence type="ECO:0000256" key="11">
    <source>
        <dbReference type="SAM" id="Phobius"/>
    </source>
</evidence>
<evidence type="ECO:0000259" key="12">
    <source>
        <dbReference type="PROSITE" id="PS51380"/>
    </source>
</evidence>
<dbReference type="Pfam" id="PF03124">
    <property type="entry name" value="EXS"/>
    <property type="match status" value="1"/>
</dbReference>
<dbReference type="OrthoDB" id="9970435at2759"/>
<evidence type="ECO:0000256" key="2">
    <source>
        <dbReference type="ARBA" id="ARBA00009665"/>
    </source>
</evidence>
<comment type="subcellular location">
    <subcellularLocation>
        <location evidence="1">Cell membrane</location>
        <topology evidence="1">Multi-pass membrane protein</topology>
    </subcellularLocation>
</comment>
<dbReference type="Pfam" id="PF03105">
    <property type="entry name" value="SPX"/>
    <property type="match status" value="1"/>
</dbReference>
<evidence type="ECO:0000256" key="6">
    <source>
        <dbReference type="ARBA" id="ARBA00022692"/>
    </source>
</evidence>
<dbReference type="GO" id="GO:0000822">
    <property type="term" value="F:inositol hexakisphosphate binding"/>
    <property type="evidence" value="ECO:0000318"/>
    <property type="project" value="GO_Central"/>
</dbReference>
<evidence type="ECO:0000259" key="13">
    <source>
        <dbReference type="PROSITE" id="PS51382"/>
    </source>
</evidence>
<feature type="transmembrane region" description="Helical" evidence="11">
    <location>
        <begin position="526"/>
        <end position="547"/>
    </location>
</feature>
<keyword evidence="3" id="KW-0813">Transport</keyword>
<dbReference type="GO" id="GO:0005802">
    <property type="term" value="C:trans-Golgi network"/>
    <property type="evidence" value="ECO:0000318"/>
    <property type="project" value="GO_Central"/>
</dbReference>
<dbReference type="PROSITE" id="PS51380">
    <property type="entry name" value="EXS"/>
    <property type="match status" value="1"/>
</dbReference>
<evidence type="ECO:0000256" key="5">
    <source>
        <dbReference type="ARBA" id="ARBA00022592"/>
    </source>
</evidence>
<dbReference type="GO" id="GO:0006817">
    <property type="term" value="P:phosphate ion transport"/>
    <property type="evidence" value="ECO:0000318"/>
    <property type="project" value="GO_Central"/>
</dbReference>
<sequence>MKFGRELAAEMVQEWQEAYMDYKHLKKLLKDIFTFRHHNNNNHAPSFSTRKSFRKRKIMHRVFSGLTGRPGSSPRKSSNDHEVILVGPVEKEGSVIYYQTMFLRSFEEGSEFELVFFKKLDEEFNKVLRFYETKVEQVREEAKELNKQMDTLVALRIKVVDDDNIFVEDQFDQEIGVSNINNSSPFSSFNSKNQGRVSMDVIEEVEMSNEQKKPQMNKNGTKSFREFLNETNEGGFSLDVIQEVEISNEEGKSTFKQSPKKDLDHVKINVEPDTPVSTLRTVIMSSSKPSLSFSKDELRKAEEKLKRAFVEFHHKLRLLKSYCLMNTLAFTKIMKKYDKTTSRNASTSYLAMVDQSFLGSSDEVNSLIKRLEASFIKHFTNGNRRKGMKFLRPIDKKEKHLTSFSTGLFAGCSIALIGGISVSLHARELLDHEGRGQYMDNIFPLYSFFAYIFLHMVMYGANTYFWRRFRVNYPFIFGFKQGTELGFREILLLASGISVLTFSAVLSTLDMDMDPETQSFRTIAELVPLILVAVVLVITFCPLNIIYRSSRFFLIRSAWRCICAPLYKVAFVDFFLADQLTSQIQAIRSLQFYICYYGWGDFKRRSNKCLENETYQHFYIIVAIIPFWLRFLQCIRRLVEERNAMQGLNGLKYFSTVIALVMRTMFELRRQTFWRVMAASTSGITTIYNTYWDIVMDWGLFQKKSKNKFLRNKLLIQYKSVYYVAIVVNILLRLVWMQLVLDFNELPFLHRRAMVTVVACLEILRRGIWNFFRLENEHFNNVGNYRAFNPVALPFYYEDEKTM</sequence>
<feature type="transmembrane region" description="Helical" evidence="11">
    <location>
        <begin position="401"/>
        <end position="422"/>
    </location>
</feature>
<dbReference type="GO" id="GO:0005886">
    <property type="term" value="C:plasma membrane"/>
    <property type="evidence" value="ECO:0007669"/>
    <property type="project" value="UniProtKB-SubCell"/>
</dbReference>
<comment type="similarity">
    <text evidence="2">Belongs to the SYG1 (TC 2.A.94) family.</text>
</comment>
<feature type="domain" description="EXS" evidence="12">
    <location>
        <begin position="610"/>
        <end position="803"/>
    </location>
</feature>
<reference evidence="14 15" key="1">
    <citation type="journal article" date="2013" name="Proc. Natl. Acad. Sci. U.S.A.">
        <title>Fine-scale variation in meiotic recombination in Mimulus inferred from population shotgun sequencing.</title>
        <authorList>
            <person name="Hellsten U."/>
            <person name="Wright K.M."/>
            <person name="Jenkins J."/>
            <person name="Shu S."/>
            <person name="Yuan Y."/>
            <person name="Wessler S.R."/>
            <person name="Schmutz J."/>
            <person name="Willis J.H."/>
            <person name="Rokhsar D.S."/>
        </authorList>
    </citation>
    <scope>NUCLEOTIDE SEQUENCE [LARGE SCALE GENOMIC DNA]</scope>
    <source>
        <strain evidence="15">cv. DUN x IM62</strain>
    </source>
</reference>